<accession>A0A2L0WU51</accession>
<dbReference type="InterPro" id="IPR004302">
    <property type="entry name" value="Cellulose/chitin-bd_N"/>
</dbReference>
<name>A0A2L0WU51_9ABAC</name>
<dbReference type="Proteomes" id="UP000297028">
    <property type="component" value="Segment"/>
</dbReference>
<sequence length="294" mass="34587">MKKIIIIFVLCCNILPIFSHGYLSFPVARQYKCFRDGNFYWPSNGDKIPDDACRNAYKKIYYRYRAVDASSESAATTAQYMFHQYAEYAAIAGPQYADFENVKRKVVPHTLCGAGAADRLKLFGDKSGMDEPYYNWKPDVLLLDRDQITYEINIHFCATVVHEPSYFEVYVTKHEYDRRNPLTWNMLDYIGGNDSTLLFDSQDLECESGQYYSIPVNIPYRPGQFILYVRWQRIDTVGEGFYNCADLIFKFKNNENLYAQTAKFVRDQLYYQTFNKFYYTQYDNDKFANIIDEL</sequence>
<dbReference type="PANTHER" id="PTHR34823:SF1">
    <property type="entry name" value="CHITIN-BINDING TYPE-4 DOMAIN-CONTAINING PROTEIN"/>
    <property type="match status" value="1"/>
</dbReference>
<dbReference type="EMBL" id="MF143631">
    <property type="protein sequence ID" value="AVA31172.1"/>
    <property type="molecule type" value="Genomic_DNA"/>
</dbReference>
<gene>
    <name evidence="3" type="ORF">Oxoc_ORF73</name>
</gene>
<dbReference type="PANTHER" id="PTHR34823">
    <property type="entry name" value="GLCNAC-BINDING PROTEIN A"/>
    <property type="match status" value="1"/>
</dbReference>
<evidence type="ECO:0000256" key="1">
    <source>
        <dbReference type="ARBA" id="ARBA00022729"/>
    </source>
</evidence>
<evidence type="ECO:0000313" key="4">
    <source>
        <dbReference type="Proteomes" id="UP000297028"/>
    </source>
</evidence>
<dbReference type="InterPro" id="IPR051024">
    <property type="entry name" value="GlcNAc_Chitin_IntDeg"/>
</dbReference>
<dbReference type="Gene3D" id="2.70.50.50">
    <property type="entry name" value="chitin-binding protein cbp21"/>
    <property type="match status" value="1"/>
</dbReference>
<evidence type="ECO:0000259" key="2">
    <source>
        <dbReference type="Pfam" id="PF03067"/>
    </source>
</evidence>
<dbReference type="SUPFAM" id="SSF81296">
    <property type="entry name" value="E set domains"/>
    <property type="match status" value="1"/>
</dbReference>
<evidence type="ECO:0000313" key="3">
    <source>
        <dbReference type="EMBL" id="AVA31172.1"/>
    </source>
</evidence>
<organism evidence="3 4">
    <name type="scientific">Oxyplax ochracea nucleopolyhedrovirus</name>
    <dbReference type="NCBI Taxonomy" id="2083176"/>
    <lineage>
        <taxon>Viruses</taxon>
        <taxon>Viruses incertae sedis</taxon>
        <taxon>Naldaviricetes</taxon>
        <taxon>Lefavirales</taxon>
        <taxon>Baculoviridae</taxon>
        <taxon>Alphabaculovirus</taxon>
        <taxon>Alphabaculovirus oxochraceae</taxon>
    </lineage>
</organism>
<proteinExistence type="predicted"/>
<keyword evidence="4" id="KW-1185">Reference proteome</keyword>
<protein>
    <submittedName>
        <fullName evidence="3">Gp37</fullName>
    </submittedName>
</protein>
<reference evidence="3 4" key="1">
    <citation type="journal article" date="2018" name="PLoS ONE">
        <title>Genome analysis of a novel Group I alphabaculovirus obtained from Oxyplax ochracea.</title>
        <authorList>
            <person name="Wang J."/>
            <person name="Hou D."/>
            <person name="Wang Q."/>
            <person name="Kuang W."/>
            <person name="Zhang L."/>
            <person name="Li J."/>
            <person name="Shen S."/>
            <person name="Deng F."/>
            <person name="Wang H."/>
            <person name="Hu Z."/>
            <person name="Wang M."/>
        </authorList>
    </citation>
    <scope>NUCLEOTIDE SEQUENCE [LARGE SCALE GENOMIC DNA]</scope>
    <source>
        <strain evidence="3">435</strain>
    </source>
</reference>
<dbReference type="Pfam" id="PF03067">
    <property type="entry name" value="LPMO_10"/>
    <property type="match status" value="1"/>
</dbReference>
<feature type="domain" description="Chitin-binding type-4" evidence="2">
    <location>
        <begin position="20"/>
        <end position="247"/>
    </location>
</feature>
<dbReference type="InterPro" id="IPR014756">
    <property type="entry name" value="Ig_E-set"/>
</dbReference>
<keyword evidence="1" id="KW-0732">Signal</keyword>